<gene>
    <name evidence="1" type="ORF">EcCFBP13530_04400</name>
</gene>
<evidence type="ECO:0008006" key="3">
    <source>
        <dbReference type="Google" id="ProtNLM"/>
    </source>
</evidence>
<reference evidence="1 2" key="1">
    <citation type="journal article" date="2019" name="Sci. Rep.">
        <title>Differences in resource use lead to coexistence of seed-transmitted microbial populations.</title>
        <authorList>
            <person name="Torres-Cortes G."/>
            <person name="Garcia B.J."/>
            <person name="Compant S."/>
            <person name="Rezki S."/>
            <person name="Jones P."/>
            <person name="Preveaux A."/>
            <person name="Briand M."/>
            <person name="Roulet A."/>
            <person name="Bouchez O."/>
            <person name="Jacobson D."/>
            <person name="Barret M."/>
        </authorList>
    </citation>
    <scope>NUCLEOTIDE SEQUENCE [LARGE SCALE GENOMIC DNA]</scope>
    <source>
        <strain evidence="1 2">CFBP13530</strain>
    </source>
</reference>
<dbReference type="Proteomes" id="UP000306327">
    <property type="component" value="Unassembled WGS sequence"/>
</dbReference>
<evidence type="ECO:0000313" key="1">
    <source>
        <dbReference type="EMBL" id="TKK23405.1"/>
    </source>
</evidence>
<accession>A0AB38PA04</accession>
<dbReference type="RefSeq" id="WP_137271954.1">
    <property type="nucleotide sequence ID" value="NZ_QGAL01000001.1"/>
</dbReference>
<proteinExistence type="predicted"/>
<organism evidence="1 2">
    <name type="scientific">Enterobacter cancerogenus</name>
    <dbReference type="NCBI Taxonomy" id="69218"/>
    <lineage>
        <taxon>Bacteria</taxon>
        <taxon>Pseudomonadati</taxon>
        <taxon>Pseudomonadota</taxon>
        <taxon>Gammaproteobacteria</taxon>
        <taxon>Enterobacterales</taxon>
        <taxon>Enterobacteriaceae</taxon>
        <taxon>Enterobacter</taxon>
        <taxon>Enterobacter cloacae complex</taxon>
    </lineage>
</organism>
<dbReference type="AlphaFoldDB" id="A0AB38PA04"/>
<protein>
    <recommendedName>
        <fullName evidence="3">Phage protein</fullName>
    </recommendedName>
</protein>
<name>A0AB38PA04_9ENTR</name>
<sequence length="87" mass="9641">MDITLAFKKLSLTNGDATTLSISHSAMKKMVMDLVANGYLSTEDLIIFAIGQVKICDRKNLEHVLPDNVLKKLTEAFESVKEGEKND</sequence>
<evidence type="ECO:0000313" key="2">
    <source>
        <dbReference type="Proteomes" id="UP000306327"/>
    </source>
</evidence>
<dbReference type="EMBL" id="QGAL01000001">
    <property type="protein sequence ID" value="TKK23405.1"/>
    <property type="molecule type" value="Genomic_DNA"/>
</dbReference>
<comment type="caution">
    <text evidence="1">The sequence shown here is derived from an EMBL/GenBank/DDBJ whole genome shotgun (WGS) entry which is preliminary data.</text>
</comment>